<sequence>MYPNRRRKAQLCRAAAAVAAYHTRAQQVRSDLLHHQRFLLQLATPTSIAVVPLSRCTHHHLTASPPARALADVATQSLSPASQLLCSLPPHHTALSL</sequence>
<comment type="caution">
    <text evidence="1">The sequence shown here is derived from an EMBL/GenBank/DDBJ whole genome shotgun (WGS) entry which is preliminary data.</text>
</comment>
<name>A0AAW1WQX0_RUBAR</name>
<organism evidence="1 2">
    <name type="scientific">Rubus argutus</name>
    <name type="common">Southern blackberry</name>
    <dbReference type="NCBI Taxonomy" id="59490"/>
    <lineage>
        <taxon>Eukaryota</taxon>
        <taxon>Viridiplantae</taxon>
        <taxon>Streptophyta</taxon>
        <taxon>Embryophyta</taxon>
        <taxon>Tracheophyta</taxon>
        <taxon>Spermatophyta</taxon>
        <taxon>Magnoliopsida</taxon>
        <taxon>eudicotyledons</taxon>
        <taxon>Gunneridae</taxon>
        <taxon>Pentapetalae</taxon>
        <taxon>rosids</taxon>
        <taxon>fabids</taxon>
        <taxon>Rosales</taxon>
        <taxon>Rosaceae</taxon>
        <taxon>Rosoideae</taxon>
        <taxon>Rosoideae incertae sedis</taxon>
        <taxon>Rubus</taxon>
    </lineage>
</organism>
<evidence type="ECO:0000313" key="2">
    <source>
        <dbReference type="Proteomes" id="UP001457282"/>
    </source>
</evidence>
<dbReference type="Proteomes" id="UP001457282">
    <property type="component" value="Unassembled WGS sequence"/>
</dbReference>
<gene>
    <name evidence="1" type="ORF">M0R45_022980</name>
</gene>
<dbReference type="EMBL" id="JBEDUW010000005">
    <property type="protein sequence ID" value="KAK9925710.1"/>
    <property type="molecule type" value="Genomic_DNA"/>
</dbReference>
<reference evidence="1 2" key="1">
    <citation type="journal article" date="2023" name="G3 (Bethesda)">
        <title>A chromosome-length genome assembly and annotation of blackberry (Rubus argutus, cv. 'Hillquist').</title>
        <authorList>
            <person name="Bruna T."/>
            <person name="Aryal R."/>
            <person name="Dudchenko O."/>
            <person name="Sargent D.J."/>
            <person name="Mead D."/>
            <person name="Buti M."/>
            <person name="Cavallini A."/>
            <person name="Hytonen T."/>
            <person name="Andres J."/>
            <person name="Pham M."/>
            <person name="Weisz D."/>
            <person name="Mascagni F."/>
            <person name="Usai G."/>
            <person name="Natali L."/>
            <person name="Bassil N."/>
            <person name="Fernandez G.E."/>
            <person name="Lomsadze A."/>
            <person name="Armour M."/>
            <person name="Olukolu B."/>
            <person name="Poorten T."/>
            <person name="Britton C."/>
            <person name="Davik J."/>
            <person name="Ashrafi H."/>
            <person name="Aiden E.L."/>
            <person name="Borodovsky M."/>
            <person name="Worthington M."/>
        </authorList>
    </citation>
    <scope>NUCLEOTIDE SEQUENCE [LARGE SCALE GENOMIC DNA]</scope>
    <source>
        <strain evidence="1">PI 553951</strain>
    </source>
</reference>
<proteinExistence type="predicted"/>
<accession>A0AAW1WQX0</accession>
<dbReference type="AlphaFoldDB" id="A0AAW1WQX0"/>
<keyword evidence="2" id="KW-1185">Reference proteome</keyword>
<protein>
    <submittedName>
        <fullName evidence="1">Uncharacterized protein</fullName>
    </submittedName>
</protein>
<evidence type="ECO:0000313" key="1">
    <source>
        <dbReference type="EMBL" id="KAK9925710.1"/>
    </source>
</evidence>